<dbReference type="Proteomes" id="UP000009336">
    <property type="component" value="Unassembled WGS sequence"/>
</dbReference>
<protein>
    <submittedName>
        <fullName evidence="1">Uncharacterized protein</fullName>
    </submittedName>
</protein>
<name>K8WVC5_9GAMM</name>
<accession>K8WVC5</accession>
<dbReference type="STRING" id="1141662.OOA_02442"/>
<organism evidence="1 2">
    <name type="scientific">Providencia burhodogranariea DSM 19968</name>
    <dbReference type="NCBI Taxonomy" id="1141662"/>
    <lineage>
        <taxon>Bacteria</taxon>
        <taxon>Pseudomonadati</taxon>
        <taxon>Pseudomonadota</taxon>
        <taxon>Gammaproteobacteria</taxon>
        <taxon>Enterobacterales</taxon>
        <taxon>Morganellaceae</taxon>
        <taxon>Providencia</taxon>
    </lineage>
</organism>
<keyword evidence="2" id="KW-1185">Reference proteome</keyword>
<dbReference type="HOGENOM" id="CLU_2036451_0_0_6"/>
<dbReference type="PATRIC" id="fig|1141662.3.peg.492"/>
<reference evidence="1 2" key="1">
    <citation type="journal article" date="2012" name="BMC Genomics">
        <title>Comparative genomics of bacteria in the genus Providencia isolated from wild Drosophila melanogaster.</title>
        <authorList>
            <person name="Galac M.R."/>
            <person name="Lazzaro B.P."/>
        </authorList>
    </citation>
    <scope>NUCLEOTIDE SEQUENCE [LARGE SCALE GENOMIC DNA]</scope>
    <source>
        <strain evidence="1 2">DSM 19968</strain>
    </source>
</reference>
<dbReference type="eggNOG" id="ENOG50341Z5">
    <property type="taxonomic scope" value="Bacteria"/>
</dbReference>
<comment type="caution">
    <text evidence="1">The sequence shown here is derived from an EMBL/GenBank/DDBJ whole genome shotgun (WGS) entry which is preliminary data.</text>
</comment>
<dbReference type="AlphaFoldDB" id="K8WVC5"/>
<gene>
    <name evidence="1" type="ORF">OOA_02442</name>
</gene>
<evidence type="ECO:0000313" key="2">
    <source>
        <dbReference type="Proteomes" id="UP000009336"/>
    </source>
</evidence>
<dbReference type="EMBL" id="AKKL01000007">
    <property type="protein sequence ID" value="EKT64619.1"/>
    <property type="molecule type" value="Genomic_DNA"/>
</dbReference>
<evidence type="ECO:0000313" key="1">
    <source>
        <dbReference type="EMBL" id="EKT64619.1"/>
    </source>
</evidence>
<sequence length="126" mass="14467">MSERKFIFLMRDFIQSMKIPDTNFEDNRALVGRYGDIECRIEDGSRVGLSGKLIVLIKLSHIELTPEKALNLNGDFNILSDCYIASIGDLGYFLVRTYLIPSHANQLHNYLNETVQIARNLIKEIF</sequence>
<proteinExistence type="predicted"/>
<dbReference type="RefSeq" id="WP_008910535.1">
    <property type="nucleotide sequence ID" value="NZ_KB233222.1"/>
</dbReference>